<dbReference type="PANTHER" id="PTHR42894:SF1">
    <property type="entry name" value="N-(5'-PHOSPHORIBOSYL)ANTHRANILATE ISOMERASE"/>
    <property type="match status" value="1"/>
</dbReference>
<dbReference type="EC" id="5.3.1.24" evidence="3 9"/>
<evidence type="ECO:0000256" key="1">
    <source>
        <dbReference type="ARBA" id="ARBA00001164"/>
    </source>
</evidence>
<keyword evidence="12" id="KW-1185">Reference proteome</keyword>
<dbReference type="Gene3D" id="3.20.20.70">
    <property type="entry name" value="Aldolase class I"/>
    <property type="match status" value="1"/>
</dbReference>
<sequence length="208" mass="22193">MKAKLCGMKTREAAEAAEAAGADLVGFIFWAKSRRAVTPEQAAAIGASLRRAKKVGVFVDAPVARVNEIAAACKLDFVQLHGHEDADYARQVRAPVIKAYRFGDGFDARAAAAFPAELILLDSGTAALPGGTGRRFAWREAAEAVRTAGIRERLLVAGGVAAENLPELYETFHPYGVDVSGSLEVHGEKSIGKIKEFMQAVQRLAQEA</sequence>
<dbReference type="SUPFAM" id="SSF51366">
    <property type="entry name" value="Ribulose-phoshate binding barrel"/>
    <property type="match status" value="1"/>
</dbReference>
<proteinExistence type="inferred from homology"/>
<dbReference type="GO" id="GO:0000162">
    <property type="term" value="P:L-tryptophan biosynthetic process"/>
    <property type="evidence" value="ECO:0007669"/>
    <property type="project" value="UniProtKB-UniRule"/>
</dbReference>
<evidence type="ECO:0000313" key="11">
    <source>
        <dbReference type="EMBL" id="NMD98019.1"/>
    </source>
</evidence>
<evidence type="ECO:0000259" key="10">
    <source>
        <dbReference type="Pfam" id="PF00697"/>
    </source>
</evidence>
<organism evidence="11 12">
    <name type="scientific">Selenomonas bovis</name>
    <dbReference type="NCBI Taxonomy" id="416586"/>
    <lineage>
        <taxon>Bacteria</taxon>
        <taxon>Bacillati</taxon>
        <taxon>Bacillota</taxon>
        <taxon>Negativicutes</taxon>
        <taxon>Selenomonadales</taxon>
        <taxon>Selenomonadaceae</taxon>
        <taxon>Selenomonas</taxon>
    </lineage>
</organism>
<accession>A0A848B1E4</accession>
<evidence type="ECO:0000256" key="2">
    <source>
        <dbReference type="ARBA" id="ARBA00004664"/>
    </source>
</evidence>
<name>A0A848B1E4_9FIRM</name>
<keyword evidence="6 9" id="KW-0822">Tryptophan biosynthesis</keyword>
<evidence type="ECO:0000256" key="3">
    <source>
        <dbReference type="ARBA" id="ARBA00012572"/>
    </source>
</evidence>
<comment type="similarity">
    <text evidence="9">Belongs to the TrpF family.</text>
</comment>
<evidence type="ECO:0000313" key="12">
    <source>
        <dbReference type="Proteomes" id="UP000543804"/>
    </source>
</evidence>
<evidence type="ECO:0000256" key="5">
    <source>
        <dbReference type="ARBA" id="ARBA00022605"/>
    </source>
</evidence>
<keyword evidence="7 9" id="KW-0057">Aromatic amino acid biosynthesis</keyword>
<dbReference type="Proteomes" id="UP000543804">
    <property type="component" value="Unassembled WGS sequence"/>
</dbReference>
<evidence type="ECO:0000256" key="7">
    <source>
        <dbReference type="ARBA" id="ARBA00023141"/>
    </source>
</evidence>
<reference evidence="11 12" key="1">
    <citation type="submission" date="2020-04" db="EMBL/GenBank/DDBJ databases">
        <authorList>
            <person name="Hitch T.C.A."/>
            <person name="Wylensek D."/>
            <person name="Clavel T."/>
        </authorList>
    </citation>
    <scope>NUCLEOTIDE SEQUENCE [LARGE SCALE GENOMIC DNA]</scope>
    <source>
        <strain evidence="11 12">PG-130-P53-12</strain>
    </source>
</reference>
<evidence type="ECO:0000256" key="4">
    <source>
        <dbReference type="ARBA" id="ARBA00022272"/>
    </source>
</evidence>
<gene>
    <name evidence="9" type="primary">trpF</name>
    <name evidence="11" type="ORF">HF878_00770</name>
</gene>
<dbReference type="UniPathway" id="UPA00035">
    <property type="reaction ID" value="UER00042"/>
</dbReference>
<dbReference type="InterPro" id="IPR044643">
    <property type="entry name" value="TrpF_fam"/>
</dbReference>
<dbReference type="CDD" id="cd00405">
    <property type="entry name" value="PRAI"/>
    <property type="match status" value="1"/>
</dbReference>
<comment type="catalytic activity">
    <reaction evidence="1 9">
        <text>N-(5-phospho-beta-D-ribosyl)anthranilate = 1-(2-carboxyphenylamino)-1-deoxy-D-ribulose 5-phosphate</text>
        <dbReference type="Rhea" id="RHEA:21540"/>
        <dbReference type="ChEBI" id="CHEBI:18277"/>
        <dbReference type="ChEBI" id="CHEBI:58613"/>
        <dbReference type="EC" id="5.3.1.24"/>
    </reaction>
</comment>
<evidence type="ECO:0000256" key="9">
    <source>
        <dbReference type="HAMAP-Rule" id="MF_00135"/>
    </source>
</evidence>
<dbReference type="Pfam" id="PF00697">
    <property type="entry name" value="PRAI"/>
    <property type="match status" value="1"/>
</dbReference>
<dbReference type="EMBL" id="JABAFA010000001">
    <property type="protein sequence ID" value="NMD98019.1"/>
    <property type="molecule type" value="Genomic_DNA"/>
</dbReference>
<dbReference type="PANTHER" id="PTHR42894">
    <property type="entry name" value="N-(5'-PHOSPHORIBOSYL)ANTHRANILATE ISOMERASE"/>
    <property type="match status" value="1"/>
</dbReference>
<dbReference type="InterPro" id="IPR001240">
    <property type="entry name" value="PRAI_dom"/>
</dbReference>
<evidence type="ECO:0000256" key="8">
    <source>
        <dbReference type="ARBA" id="ARBA00023235"/>
    </source>
</evidence>
<comment type="caution">
    <text evidence="11">The sequence shown here is derived from an EMBL/GenBank/DDBJ whole genome shotgun (WGS) entry which is preliminary data.</text>
</comment>
<dbReference type="AlphaFoldDB" id="A0A848B1E4"/>
<feature type="domain" description="N-(5'phosphoribosyl) anthranilate isomerase (PRAI)" evidence="10">
    <location>
        <begin position="3"/>
        <end position="200"/>
    </location>
</feature>
<keyword evidence="8 9" id="KW-0413">Isomerase</keyword>
<dbReference type="GO" id="GO:0004640">
    <property type="term" value="F:phosphoribosylanthranilate isomerase activity"/>
    <property type="evidence" value="ECO:0007669"/>
    <property type="project" value="UniProtKB-UniRule"/>
</dbReference>
<protein>
    <recommendedName>
        <fullName evidence="4 9">N-(5'-phosphoribosyl)anthranilate isomerase</fullName>
        <shortName evidence="9">PRAI</shortName>
        <ecNumber evidence="3 9">5.3.1.24</ecNumber>
    </recommendedName>
</protein>
<evidence type="ECO:0000256" key="6">
    <source>
        <dbReference type="ARBA" id="ARBA00022822"/>
    </source>
</evidence>
<comment type="pathway">
    <text evidence="2 9">Amino-acid biosynthesis; L-tryptophan biosynthesis; L-tryptophan from chorismate: step 3/5.</text>
</comment>
<dbReference type="InterPro" id="IPR013785">
    <property type="entry name" value="Aldolase_TIM"/>
</dbReference>
<dbReference type="HAMAP" id="MF_00135">
    <property type="entry name" value="PRAI"/>
    <property type="match status" value="1"/>
</dbReference>
<dbReference type="InterPro" id="IPR011060">
    <property type="entry name" value="RibuloseP-bd_barrel"/>
</dbReference>
<dbReference type="RefSeq" id="WP_164175898.1">
    <property type="nucleotide sequence ID" value="NZ_JABAFA010000001.1"/>
</dbReference>
<keyword evidence="5 9" id="KW-0028">Amino-acid biosynthesis</keyword>